<dbReference type="SUPFAM" id="SSF140478">
    <property type="entry name" value="LemA-like"/>
    <property type="match status" value="1"/>
</dbReference>
<reference evidence="1" key="1">
    <citation type="submission" date="2023-02" db="EMBL/GenBank/DDBJ databases">
        <title>Nocardiopsis ansamitocini NBRC 112285.</title>
        <authorList>
            <person name="Ichikawa N."/>
            <person name="Sato H."/>
            <person name="Tonouchi N."/>
        </authorList>
    </citation>
    <scope>NUCLEOTIDE SEQUENCE</scope>
    <source>
        <strain evidence="1">NBRC 112285</strain>
    </source>
</reference>
<dbReference type="AlphaFoldDB" id="A0A9W6P6T9"/>
<dbReference type="InterPro" id="IPR023353">
    <property type="entry name" value="LemA-like_dom_sf"/>
</dbReference>
<organism evidence="1 2">
    <name type="scientific">Nocardiopsis ansamitocini</name>
    <dbReference type="NCBI Taxonomy" id="1670832"/>
    <lineage>
        <taxon>Bacteria</taxon>
        <taxon>Bacillati</taxon>
        <taxon>Actinomycetota</taxon>
        <taxon>Actinomycetes</taxon>
        <taxon>Streptosporangiales</taxon>
        <taxon>Nocardiopsidaceae</taxon>
        <taxon>Nocardiopsis</taxon>
    </lineage>
</organism>
<dbReference type="EMBL" id="BSQG01000003">
    <property type="protein sequence ID" value="GLU48097.1"/>
    <property type="molecule type" value="Genomic_DNA"/>
</dbReference>
<dbReference type="Gene3D" id="1.20.1440.20">
    <property type="entry name" value="LemA-like domain"/>
    <property type="match status" value="1"/>
</dbReference>
<comment type="caution">
    <text evidence="1">The sequence shown here is derived from an EMBL/GenBank/DDBJ whole genome shotgun (WGS) entry which is preliminary data.</text>
</comment>
<dbReference type="Proteomes" id="UP001165092">
    <property type="component" value="Unassembled WGS sequence"/>
</dbReference>
<evidence type="ECO:0000313" key="1">
    <source>
        <dbReference type="EMBL" id="GLU48097.1"/>
    </source>
</evidence>
<gene>
    <name evidence="1" type="ORF">Nans01_24480</name>
</gene>
<name>A0A9W6P6T9_9ACTN</name>
<proteinExistence type="predicted"/>
<protein>
    <submittedName>
        <fullName evidence="1">Membrane protein</fullName>
    </submittedName>
</protein>
<evidence type="ECO:0000313" key="2">
    <source>
        <dbReference type="Proteomes" id="UP001165092"/>
    </source>
</evidence>
<keyword evidence="2" id="KW-1185">Reference proteome</keyword>
<accession>A0A9W6P6T9</accession>
<sequence length="173" mass="18629">MLSTLTTVFAILVMFSFYLSWRATRLDRLHTRFETASAALDAALARRGAVVGELAGAALLEPASNVLLADAAAQARRARGQADRELAESNLSRTLRVVLAEADLSDEGTGLLAEVHAAAKRVYIARRFYNDAVAATHVARSSRLVRVLRLAGRAELPDYFEMDDESPGAGTLG</sequence>